<organism evidence="1">
    <name type="scientific">marine sediment metagenome</name>
    <dbReference type="NCBI Taxonomy" id="412755"/>
    <lineage>
        <taxon>unclassified sequences</taxon>
        <taxon>metagenomes</taxon>
        <taxon>ecological metagenomes</taxon>
    </lineage>
</organism>
<protein>
    <submittedName>
        <fullName evidence="1">Uncharacterized protein</fullName>
    </submittedName>
</protein>
<reference evidence="1" key="1">
    <citation type="journal article" date="2015" name="Nature">
        <title>Complex archaea that bridge the gap between prokaryotes and eukaryotes.</title>
        <authorList>
            <person name="Spang A."/>
            <person name="Saw J.H."/>
            <person name="Jorgensen S.L."/>
            <person name="Zaremba-Niedzwiedzka K."/>
            <person name="Martijn J."/>
            <person name="Lind A.E."/>
            <person name="van Eijk R."/>
            <person name="Schleper C."/>
            <person name="Guy L."/>
            <person name="Ettema T.J."/>
        </authorList>
    </citation>
    <scope>NUCLEOTIDE SEQUENCE</scope>
</reference>
<proteinExistence type="predicted"/>
<dbReference type="EMBL" id="LAZR01005055">
    <property type="protein sequence ID" value="KKN03241.1"/>
    <property type="molecule type" value="Genomic_DNA"/>
</dbReference>
<sequence length="63" mass="6918">MKDWTASEDGRSNSSTIYLKLVDEVDRLILNSAFDLIHGNSKAVAGLIVAQLAHVHELSPQKN</sequence>
<accession>A0A0F9PQ62</accession>
<gene>
    <name evidence="1" type="ORF">LCGC14_1109530</name>
</gene>
<comment type="caution">
    <text evidence="1">The sequence shown here is derived from an EMBL/GenBank/DDBJ whole genome shotgun (WGS) entry which is preliminary data.</text>
</comment>
<dbReference type="AlphaFoldDB" id="A0A0F9PQ62"/>
<name>A0A0F9PQ62_9ZZZZ</name>
<evidence type="ECO:0000313" key="1">
    <source>
        <dbReference type="EMBL" id="KKN03241.1"/>
    </source>
</evidence>